<dbReference type="EMBL" id="JAASRN010000001">
    <property type="protein sequence ID" value="NIK73561.1"/>
    <property type="molecule type" value="Genomic_DNA"/>
</dbReference>
<keyword evidence="3 4" id="KW-0663">Pyridoxal phosphate</keyword>
<keyword evidence="5" id="KW-0808">Transferase</keyword>
<dbReference type="PANTHER" id="PTHR30244:SF34">
    <property type="entry name" value="DTDP-4-AMINO-4,6-DIDEOXYGALACTOSE TRANSAMINASE"/>
    <property type="match status" value="1"/>
</dbReference>
<evidence type="ECO:0000256" key="4">
    <source>
        <dbReference type="RuleBase" id="RU004508"/>
    </source>
</evidence>
<sequence length="400" mass="44327">MPGTELFGAEERKEVQDVLDTGILFRYNFDAQRKGHWKAKEFEQALAKHHGVRFAHACSSGSTADAIALAACGIGVGDEVIVPPFTYVAVIEAVLLAGAVPVFAEIDETLCLSPEGIEKAITPKTKAVMLVHMCGSMARLEEIVALCQKHNLILIEDTAQALGGSYKGKPLGTFGKCGTFSFDFFKIITCGEGGALITNDEQIYEYAHQFSDHGHDHIGDNRGMEGHPIIGFNYRIGEINAAIGLAQFRKMPYMLERQRANKKALKESLAKFPEVTFRHIPDEAGDAATFMDFFLPDESTARAVVNALRKEGVEGVQYWYDNHFHYIKNWEHIRQMKAPAKLYVHTITPPQDYATLQLPQSDAIMSRLISIVVRITWTEEELAQLKAKVEKALSSVLALA</sequence>
<accession>A0A846MQ50</accession>
<dbReference type="Pfam" id="PF01041">
    <property type="entry name" value="DegT_DnrJ_EryC1"/>
    <property type="match status" value="1"/>
</dbReference>
<dbReference type="GO" id="GO:0000271">
    <property type="term" value="P:polysaccharide biosynthetic process"/>
    <property type="evidence" value="ECO:0007669"/>
    <property type="project" value="TreeGrafter"/>
</dbReference>
<dbReference type="AlphaFoldDB" id="A0A846MQ50"/>
<comment type="caution">
    <text evidence="5">The sequence shown here is derived from an EMBL/GenBank/DDBJ whole genome shotgun (WGS) entry which is preliminary data.</text>
</comment>
<feature type="active site" description="Proton acceptor" evidence="2">
    <location>
        <position position="186"/>
    </location>
</feature>
<dbReference type="Proteomes" id="UP000537126">
    <property type="component" value="Unassembled WGS sequence"/>
</dbReference>
<proteinExistence type="inferred from homology"/>
<dbReference type="PIRSF" id="PIRSF000390">
    <property type="entry name" value="PLP_StrS"/>
    <property type="match status" value="1"/>
</dbReference>
<protein>
    <submittedName>
        <fullName evidence="5">8-amino-3,8-dideoxy-alpha-D-manno-octulosonate transaminase</fullName>
        <ecNumber evidence="5">2.6.1.109</ecNumber>
    </submittedName>
</protein>
<name>A0A846MQ50_9BACT</name>
<comment type="similarity">
    <text evidence="1 4">Belongs to the DegT/DnrJ/EryC1 family.</text>
</comment>
<evidence type="ECO:0000313" key="6">
    <source>
        <dbReference type="Proteomes" id="UP000537126"/>
    </source>
</evidence>
<dbReference type="InterPro" id="IPR015424">
    <property type="entry name" value="PyrdxlP-dep_Trfase"/>
</dbReference>
<dbReference type="EC" id="2.6.1.109" evidence="5"/>
<gene>
    <name evidence="5" type="ORF">FHS56_001047</name>
</gene>
<dbReference type="InterPro" id="IPR015422">
    <property type="entry name" value="PyrdxlP-dep_Trfase_small"/>
</dbReference>
<reference evidence="5 6" key="1">
    <citation type="submission" date="2020-03" db="EMBL/GenBank/DDBJ databases">
        <title>Genomic Encyclopedia of Type Strains, Phase IV (KMG-IV): sequencing the most valuable type-strain genomes for metagenomic binning, comparative biology and taxonomic classification.</title>
        <authorList>
            <person name="Goeker M."/>
        </authorList>
    </citation>
    <scope>NUCLEOTIDE SEQUENCE [LARGE SCALE GENOMIC DNA]</scope>
    <source>
        <strain evidence="5 6">DSM 5718</strain>
    </source>
</reference>
<dbReference type="PANTHER" id="PTHR30244">
    <property type="entry name" value="TRANSAMINASE"/>
    <property type="match status" value="1"/>
</dbReference>
<evidence type="ECO:0000313" key="5">
    <source>
        <dbReference type="EMBL" id="NIK73561.1"/>
    </source>
</evidence>
<dbReference type="SUPFAM" id="SSF53383">
    <property type="entry name" value="PLP-dependent transferases"/>
    <property type="match status" value="1"/>
</dbReference>
<feature type="modified residue" description="N6-(pyridoxal phosphate)lysine" evidence="3">
    <location>
        <position position="186"/>
    </location>
</feature>
<keyword evidence="5" id="KW-0032">Aminotransferase</keyword>
<dbReference type="CDD" id="cd00616">
    <property type="entry name" value="AHBA_syn"/>
    <property type="match status" value="1"/>
</dbReference>
<dbReference type="InterPro" id="IPR000653">
    <property type="entry name" value="DegT/StrS_aminotransferase"/>
</dbReference>
<evidence type="ECO:0000256" key="3">
    <source>
        <dbReference type="PIRSR" id="PIRSR000390-2"/>
    </source>
</evidence>
<dbReference type="GO" id="GO:0030170">
    <property type="term" value="F:pyridoxal phosphate binding"/>
    <property type="evidence" value="ECO:0007669"/>
    <property type="project" value="TreeGrafter"/>
</dbReference>
<dbReference type="GO" id="GO:0008483">
    <property type="term" value="F:transaminase activity"/>
    <property type="evidence" value="ECO:0007669"/>
    <property type="project" value="UniProtKB-KW"/>
</dbReference>
<dbReference type="Gene3D" id="3.90.1150.10">
    <property type="entry name" value="Aspartate Aminotransferase, domain 1"/>
    <property type="match status" value="1"/>
</dbReference>
<keyword evidence="6" id="KW-1185">Reference proteome</keyword>
<dbReference type="Gene3D" id="3.40.640.10">
    <property type="entry name" value="Type I PLP-dependent aspartate aminotransferase-like (Major domain)"/>
    <property type="match status" value="1"/>
</dbReference>
<dbReference type="InterPro" id="IPR015421">
    <property type="entry name" value="PyrdxlP-dep_Trfase_major"/>
</dbReference>
<evidence type="ECO:0000256" key="2">
    <source>
        <dbReference type="PIRSR" id="PIRSR000390-1"/>
    </source>
</evidence>
<dbReference type="RefSeq" id="WP_166918788.1">
    <property type="nucleotide sequence ID" value="NZ_JAASRN010000001.1"/>
</dbReference>
<evidence type="ECO:0000256" key="1">
    <source>
        <dbReference type="ARBA" id="ARBA00037999"/>
    </source>
</evidence>
<organism evidence="5 6">
    <name type="scientific">Thermonema lapsum</name>
    <dbReference type="NCBI Taxonomy" id="28195"/>
    <lineage>
        <taxon>Bacteria</taxon>
        <taxon>Pseudomonadati</taxon>
        <taxon>Bacteroidota</taxon>
        <taxon>Cytophagia</taxon>
        <taxon>Cytophagales</taxon>
        <taxon>Thermonemataceae</taxon>
        <taxon>Thermonema</taxon>
    </lineage>
</organism>